<keyword evidence="2" id="KW-0732">Signal</keyword>
<name>A0ABW9RLA7_9BACT</name>
<sequence length="215" mass="24329">MKLRKYLLFIVLFFFISSMSISDAQELIAVDESEDADFSSYASYNWMPAVNHPSSEDYISDRSLKLAIQQTIDDELGAMGYVRSSSNPDFLVSYRVVKEDLDPLHPGEPDKTQQIENLPQSQEFDEGTLIIRLLDRNKSTVLWQGYATGILKGHDFLSHTPSRNEGAINNEPQNKEQLRDGGVSSNENDGPSPDERAVEAIRKIFEKFEYKAAND</sequence>
<accession>A0ABW9RLA7</accession>
<proteinExistence type="predicted"/>
<feature type="region of interest" description="Disordered" evidence="1">
    <location>
        <begin position="161"/>
        <end position="197"/>
    </location>
</feature>
<dbReference type="EMBL" id="SMLW01000373">
    <property type="protein sequence ID" value="MTI24153.1"/>
    <property type="molecule type" value="Genomic_DNA"/>
</dbReference>
<dbReference type="Gene3D" id="3.30.160.670">
    <property type="match status" value="1"/>
</dbReference>
<reference evidence="4 5" key="1">
    <citation type="submission" date="2019-02" db="EMBL/GenBank/DDBJ databases">
        <authorList>
            <person name="Goldberg S.R."/>
            <person name="Haltli B.A."/>
            <person name="Correa H."/>
            <person name="Russell K.G."/>
        </authorList>
    </citation>
    <scope>NUCLEOTIDE SEQUENCE [LARGE SCALE GENOMIC DNA]</scope>
    <source>
        <strain evidence="4 5">JCM 16186</strain>
    </source>
</reference>
<gene>
    <name evidence="4" type="ORF">E1163_04260</name>
</gene>
<dbReference type="InterPro" id="IPR025411">
    <property type="entry name" value="DUF4136"/>
</dbReference>
<dbReference type="Proteomes" id="UP000798808">
    <property type="component" value="Unassembled WGS sequence"/>
</dbReference>
<evidence type="ECO:0000256" key="2">
    <source>
        <dbReference type="SAM" id="SignalP"/>
    </source>
</evidence>
<evidence type="ECO:0000259" key="3">
    <source>
        <dbReference type="Pfam" id="PF13590"/>
    </source>
</evidence>
<evidence type="ECO:0000313" key="4">
    <source>
        <dbReference type="EMBL" id="MTI24153.1"/>
    </source>
</evidence>
<dbReference type="Pfam" id="PF13590">
    <property type="entry name" value="DUF4136"/>
    <property type="match status" value="1"/>
</dbReference>
<protein>
    <submittedName>
        <fullName evidence="4">DUF4136 domain-containing protein</fullName>
    </submittedName>
</protein>
<feature type="signal peptide" evidence="2">
    <location>
        <begin position="1"/>
        <end position="24"/>
    </location>
</feature>
<feature type="chain" id="PRO_5045224145" evidence="2">
    <location>
        <begin position="25"/>
        <end position="215"/>
    </location>
</feature>
<feature type="domain" description="DUF4136" evidence="3">
    <location>
        <begin position="30"/>
        <end position="163"/>
    </location>
</feature>
<organism evidence="4 5">
    <name type="scientific">Fulvivirga kasyanovii</name>
    <dbReference type="NCBI Taxonomy" id="396812"/>
    <lineage>
        <taxon>Bacteria</taxon>
        <taxon>Pseudomonadati</taxon>
        <taxon>Bacteroidota</taxon>
        <taxon>Cytophagia</taxon>
        <taxon>Cytophagales</taxon>
        <taxon>Fulvivirgaceae</taxon>
        <taxon>Fulvivirga</taxon>
    </lineage>
</organism>
<keyword evidence="5" id="KW-1185">Reference proteome</keyword>
<comment type="caution">
    <text evidence="4">The sequence shown here is derived from an EMBL/GenBank/DDBJ whole genome shotgun (WGS) entry which is preliminary data.</text>
</comment>
<dbReference type="RefSeq" id="WP_155169848.1">
    <property type="nucleotide sequence ID" value="NZ_BAAAFL010000064.1"/>
</dbReference>
<evidence type="ECO:0000256" key="1">
    <source>
        <dbReference type="SAM" id="MobiDB-lite"/>
    </source>
</evidence>
<evidence type="ECO:0000313" key="5">
    <source>
        <dbReference type="Proteomes" id="UP000798808"/>
    </source>
</evidence>